<sequence>MGFTRTEEQFDSRGVRCAAAVFRPESQTGPAVVMAHGFNGVRALRLYAYAERFADAGYTVVVFDYRGFGESEGEPRQVLDIDAQLDDWRSALKFTRALDGVDAGKVVAWGTSFSGGHVITLAASGEPLAAVIAQVPHISGPAAVRATGVKQSLRLAPYALGDQVRSLLGRAPLYVAAAGTPGSKAVMATPDAEPGYSKLISESGLTPDAYPMDVAGRILLRIGLYSPGRHASAITCPALVQIVTEDSITPTAVALKAASKIRNGVVKTYPGGHFDPYVEPLFPTVIADQLAFLADAVPV</sequence>
<dbReference type="GO" id="GO:0052689">
    <property type="term" value="F:carboxylic ester hydrolase activity"/>
    <property type="evidence" value="ECO:0007669"/>
    <property type="project" value="UniProtKB-ARBA"/>
</dbReference>
<dbReference type="InterPro" id="IPR000383">
    <property type="entry name" value="Xaa-Pro-like_dom"/>
</dbReference>
<evidence type="ECO:0000259" key="3">
    <source>
        <dbReference type="Pfam" id="PF02129"/>
    </source>
</evidence>
<protein>
    <submittedName>
        <fullName evidence="4">Alpha/beta hydrolase</fullName>
    </submittedName>
</protein>
<dbReference type="PANTHER" id="PTHR22946">
    <property type="entry name" value="DIENELACTONE HYDROLASE DOMAIN-CONTAINING PROTEIN-RELATED"/>
    <property type="match status" value="1"/>
</dbReference>
<feature type="domain" description="Xaa-Pro dipeptidyl-peptidase-like" evidence="3">
    <location>
        <begin position="14"/>
        <end position="149"/>
    </location>
</feature>
<dbReference type="InterPro" id="IPR050261">
    <property type="entry name" value="FrsA_esterase"/>
</dbReference>
<dbReference type="Gene3D" id="3.40.50.1820">
    <property type="entry name" value="alpha/beta hydrolase"/>
    <property type="match status" value="1"/>
</dbReference>
<reference evidence="4" key="1">
    <citation type="journal article" date="2014" name="Int. J. Syst. Evol. Microbiol.">
        <title>Complete genome sequence of Corynebacterium casei LMG S-19264T (=DSM 44701T), isolated from a smear-ripened cheese.</title>
        <authorList>
            <consortium name="US DOE Joint Genome Institute (JGI-PGF)"/>
            <person name="Walter F."/>
            <person name="Albersmeier A."/>
            <person name="Kalinowski J."/>
            <person name="Ruckert C."/>
        </authorList>
    </citation>
    <scope>NUCLEOTIDE SEQUENCE</scope>
    <source>
        <strain evidence="4">CCM 7905</strain>
    </source>
</reference>
<keyword evidence="2 4" id="KW-0378">Hydrolase</keyword>
<evidence type="ECO:0000313" key="4">
    <source>
        <dbReference type="EMBL" id="GGG20007.1"/>
    </source>
</evidence>
<dbReference type="AlphaFoldDB" id="A0A917G314"/>
<dbReference type="Proteomes" id="UP000654257">
    <property type="component" value="Unassembled WGS sequence"/>
</dbReference>
<reference evidence="4" key="2">
    <citation type="submission" date="2020-09" db="EMBL/GenBank/DDBJ databases">
        <authorList>
            <person name="Sun Q."/>
            <person name="Sedlacek I."/>
        </authorList>
    </citation>
    <scope>NUCLEOTIDE SEQUENCE</scope>
    <source>
        <strain evidence="4">CCM 7905</strain>
    </source>
</reference>
<dbReference type="SUPFAM" id="SSF53474">
    <property type="entry name" value="alpha/beta-Hydrolases"/>
    <property type="match status" value="1"/>
</dbReference>
<proteinExistence type="inferred from homology"/>
<evidence type="ECO:0000256" key="1">
    <source>
        <dbReference type="ARBA" id="ARBA00008645"/>
    </source>
</evidence>
<keyword evidence="5" id="KW-1185">Reference proteome</keyword>
<organism evidence="4 5">
    <name type="scientific">Rhodococcoides trifolii</name>
    <dbReference type="NCBI Taxonomy" id="908250"/>
    <lineage>
        <taxon>Bacteria</taxon>
        <taxon>Bacillati</taxon>
        <taxon>Actinomycetota</taxon>
        <taxon>Actinomycetes</taxon>
        <taxon>Mycobacteriales</taxon>
        <taxon>Nocardiaceae</taxon>
        <taxon>Rhodococcoides</taxon>
    </lineage>
</organism>
<dbReference type="EMBL" id="BMCU01000004">
    <property type="protein sequence ID" value="GGG20007.1"/>
    <property type="molecule type" value="Genomic_DNA"/>
</dbReference>
<dbReference type="PANTHER" id="PTHR22946:SF9">
    <property type="entry name" value="POLYKETIDE TRANSFERASE AF380"/>
    <property type="match status" value="1"/>
</dbReference>
<comment type="similarity">
    <text evidence="1">Belongs to the AB hydrolase superfamily.</text>
</comment>
<name>A0A917G314_9NOCA</name>
<comment type="caution">
    <text evidence="4">The sequence shown here is derived from an EMBL/GenBank/DDBJ whole genome shotgun (WGS) entry which is preliminary data.</text>
</comment>
<dbReference type="InterPro" id="IPR029058">
    <property type="entry name" value="AB_hydrolase_fold"/>
</dbReference>
<gene>
    <name evidence="4" type="ORF">GCM10007304_37380</name>
</gene>
<accession>A0A917G314</accession>
<dbReference type="Pfam" id="PF02129">
    <property type="entry name" value="Peptidase_S15"/>
    <property type="match status" value="1"/>
</dbReference>
<evidence type="ECO:0000256" key="2">
    <source>
        <dbReference type="ARBA" id="ARBA00022801"/>
    </source>
</evidence>
<dbReference type="RefSeq" id="WP_188546403.1">
    <property type="nucleotide sequence ID" value="NZ_BMCU01000004.1"/>
</dbReference>
<evidence type="ECO:0000313" key="5">
    <source>
        <dbReference type="Proteomes" id="UP000654257"/>
    </source>
</evidence>